<dbReference type="AlphaFoldDB" id="A0A414AS46"/>
<gene>
    <name evidence="1" type="ORF">DW839_20070</name>
</gene>
<dbReference type="EMBL" id="QSHZ01000023">
    <property type="protein sequence ID" value="RHC54309.1"/>
    <property type="molecule type" value="Genomic_DNA"/>
</dbReference>
<proteinExistence type="predicted"/>
<organism evidence="1 2">
    <name type="scientific">Enterocloster bolteae</name>
    <dbReference type="NCBI Taxonomy" id="208479"/>
    <lineage>
        <taxon>Bacteria</taxon>
        <taxon>Bacillati</taxon>
        <taxon>Bacillota</taxon>
        <taxon>Clostridia</taxon>
        <taxon>Lachnospirales</taxon>
        <taxon>Lachnospiraceae</taxon>
        <taxon>Enterocloster</taxon>
    </lineage>
</organism>
<comment type="caution">
    <text evidence="1">The sequence shown here is derived from an EMBL/GenBank/DDBJ whole genome shotgun (WGS) entry which is preliminary data.</text>
</comment>
<reference evidence="1 2" key="1">
    <citation type="submission" date="2018-08" db="EMBL/GenBank/DDBJ databases">
        <title>A genome reference for cultivated species of the human gut microbiota.</title>
        <authorList>
            <person name="Zou Y."/>
            <person name="Xue W."/>
            <person name="Luo G."/>
        </authorList>
    </citation>
    <scope>NUCLEOTIDE SEQUENCE [LARGE SCALE GENOMIC DNA]</scope>
    <source>
        <strain evidence="1 2">AM35-14</strain>
    </source>
</reference>
<evidence type="ECO:0000313" key="2">
    <source>
        <dbReference type="Proteomes" id="UP000283975"/>
    </source>
</evidence>
<name>A0A414AS46_9FIRM</name>
<protein>
    <submittedName>
        <fullName evidence="1">Uncharacterized protein</fullName>
    </submittedName>
</protein>
<evidence type="ECO:0000313" key="1">
    <source>
        <dbReference type="EMBL" id="RHC54309.1"/>
    </source>
</evidence>
<sequence length="90" mass="10013">MGLSKLSEECKNCPFVSRCKNKRMEALAYMTETQVLANAAGPSFENLAAPLLRETMTIMVNGTPTKVYKDEIEKQIYFQLYSGLGLKLGS</sequence>
<dbReference type="Proteomes" id="UP000283975">
    <property type="component" value="Unassembled WGS sequence"/>
</dbReference>
<accession>A0A414AS46</accession>